<protein>
    <recommendedName>
        <fullName evidence="1">Transcription elongation factor GreA/GreB C-terminal domain-containing protein</fullName>
    </recommendedName>
</protein>
<dbReference type="GO" id="GO:0003677">
    <property type="term" value="F:DNA binding"/>
    <property type="evidence" value="ECO:0007669"/>
    <property type="project" value="InterPro"/>
</dbReference>
<reference evidence="2 3" key="1">
    <citation type="journal article" date="2011" name="Front. Microbiol.">
        <title>Genomic signatures of strain selection and enhancement in Bacillus atrophaeus var. globigii, a historical biowarfare simulant.</title>
        <authorList>
            <person name="Gibbons H.S."/>
            <person name="Broomall S.M."/>
            <person name="McNew L.A."/>
            <person name="Daligault H."/>
            <person name="Chapman C."/>
            <person name="Bruce D."/>
            <person name="Karavis M."/>
            <person name="Krepps M."/>
            <person name="McGregor P.A."/>
            <person name="Hong C."/>
            <person name="Park K.H."/>
            <person name="Akmal A."/>
            <person name="Feldman A."/>
            <person name="Lin J.S."/>
            <person name="Chang W.E."/>
            <person name="Higgs B.W."/>
            <person name="Demirev P."/>
            <person name="Lindquist J."/>
            <person name="Liem A."/>
            <person name="Fochler E."/>
            <person name="Read T.D."/>
            <person name="Tapia R."/>
            <person name="Johnson S."/>
            <person name="Bishop-Lilly K.A."/>
            <person name="Detter C."/>
            <person name="Han C."/>
            <person name="Sozhamannan S."/>
            <person name="Rosenzweig C.N."/>
            <person name="Skowronski E.W."/>
        </authorList>
    </citation>
    <scope>NUCLEOTIDE SEQUENCE [LARGE SCALE GENOMIC DNA]</scope>
    <source>
        <strain evidence="2 3">AK5</strain>
    </source>
</reference>
<sequence>MFRFCKTSICYTHPMLQDSSHSLLLDPVQLATILNQLEASQRPASRLYARVRLGSFVTLTAKDYSETLELQLVEPGDSNPALNKVSFLSPVGAAILGKRRGAEVVVKTSIGDFEWIITCVRQHRGDF</sequence>
<organism evidence="2 3">
    <name type="scientific">Aliidiomarina haloalkalitolerans</name>
    <dbReference type="NCBI Taxonomy" id="859059"/>
    <lineage>
        <taxon>Bacteria</taxon>
        <taxon>Pseudomonadati</taxon>
        <taxon>Pseudomonadota</taxon>
        <taxon>Gammaproteobacteria</taxon>
        <taxon>Alteromonadales</taxon>
        <taxon>Idiomarinaceae</taxon>
        <taxon>Aliidiomarina</taxon>
    </lineage>
</organism>
<evidence type="ECO:0000313" key="2">
    <source>
        <dbReference type="EMBL" id="RUO21801.1"/>
    </source>
</evidence>
<proteinExistence type="predicted"/>
<dbReference type="Pfam" id="PF01272">
    <property type="entry name" value="GreA_GreB"/>
    <property type="match status" value="1"/>
</dbReference>
<evidence type="ECO:0000313" key="3">
    <source>
        <dbReference type="Proteomes" id="UP000288212"/>
    </source>
</evidence>
<dbReference type="InterPro" id="IPR001437">
    <property type="entry name" value="Tscrpt_elong_fac_GreA/B_C"/>
</dbReference>
<keyword evidence="3" id="KW-1185">Reference proteome</keyword>
<dbReference type="Gene3D" id="3.10.50.30">
    <property type="entry name" value="Transcription elongation factor, GreA/GreB, C-terminal domain"/>
    <property type="match status" value="1"/>
</dbReference>
<accession>A0A432VYQ5</accession>
<dbReference type="InterPro" id="IPR036953">
    <property type="entry name" value="GreA/GreB_C_sf"/>
</dbReference>
<dbReference type="GO" id="GO:0032784">
    <property type="term" value="P:regulation of DNA-templated transcription elongation"/>
    <property type="evidence" value="ECO:0007669"/>
    <property type="project" value="InterPro"/>
</dbReference>
<comment type="caution">
    <text evidence="2">The sequence shown here is derived from an EMBL/GenBank/DDBJ whole genome shotgun (WGS) entry which is preliminary data.</text>
</comment>
<feature type="domain" description="Transcription elongation factor GreA/GreB C-terminal" evidence="1">
    <location>
        <begin position="50"/>
        <end position="120"/>
    </location>
</feature>
<gene>
    <name evidence="2" type="ORF">CWE06_02835</name>
</gene>
<dbReference type="EMBL" id="PIPI01000001">
    <property type="protein sequence ID" value="RUO21801.1"/>
    <property type="molecule type" value="Genomic_DNA"/>
</dbReference>
<dbReference type="RefSeq" id="WP_126790964.1">
    <property type="nucleotide sequence ID" value="NZ_PIPI01000001.1"/>
</dbReference>
<dbReference type="SUPFAM" id="SSF54534">
    <property type="entry name" value="FKBP-like"/>
    <property type="match status" value="1"/>
</dbReference>
<dbReference type="OrthoDB" id="192847at2"/>
<dbReference type="Proteomes" id="UP000288212">
    <property type="component" value="Unassembled WGS sequence"/>
</dbReference>
<dbReference type="AlphaFoldDB" id="A0A432VYQ5"/>
<evidence type="ECO:0000259" key="1">
    <source>
        <dbReference type="Pfam" id="PF01272"/>
    </source>
</evidence>
<name>A0A432VYQ5_9GAMM</name>